<dbReference type="InterPro" id="IPR002912">
    <property type="entry name" value="ACT_dom"/>
</dbReference>
<proteinExistence type="predicted"/>
<evidence type="ECO:0000259" key="1">
    <source>
        <dbReference type="PROSITE" id="PS51671"/>
    </source>
</evidence>
<dbReference type="Pfam" id="PF01842">
    <property type="entry name" value="ACT"/>
    <property type="match status" value="1"/>
</dbReference>
<dbReference type="Gene3D" id="3.30.1380.20">
    <property type="entry name" value="Trafficking protein particle complex subunit 3"/>
    <property type="match status" value="1"/>
</dbReference>
<comment type="caution">
    <text evidence="2">The sequence shown here is derived from an EMBL/GenBank/DDBJ whole genome shotgun (WGS) entry which is preliminary data.</text>
</comment>
<dbReference type="PROSITE" id="PS51671">
    <property type="entry name" value="ACT"/>
    <property type="match status" value="1"/>
</dbReference>
<dbReference type="AlphaFoldDB" id="A0A497ESU6"/>
<dbReference type="SMART" id="SM00989">
    <property type="entry name" value="V4R"/>
    <property type="match status" value="1"/>
</dbReference>
<dbReference type="SUPFAM" id="SSF55021">
    <property type="entry name" value="ACT-like"/>
    <property type="match status" value="1"/>
</dbReference>
<gene>
    <name evidence="2" type="ORF">DRJ31_01380</name>
</gene>
<evidence type="ECO:0000313" key="2">
    <source>
        <dbReference type="EMBL" id="RLE50415.1"/>
    </source>
</evidence>
<dbReference type="InterPro" id="IPR004096">
    <property type="entry name" value="V4R"/>
</dbReference>
<reference evidence="2 3" key="1">
    <citation type="submission" date="2018-06" db="EMBL/GenBank/DDBJ databases">
        <title>Extensive metabolic versatility and redundancy in microbially diverse, dynamic hydrothermal sediments.</title>
        <authorList>
            <person name="Dombrowski N."/>
            <person name="Teske A."/>
            <person name="Baker B.J."/>
        </authorList>
    </citation>
    <scope>NUCLEOTIDE SEQUENCE [LARGE SCALE GENOMIC DNA]</scope>
    <source>
        <strain evidence="2">B66_G16</strain>
    </source>
</reference>
<dbReference type="SUPFAM" id="SSF111126">
    <property type="entry name" value="Ligand-binding domain in the NO signalling and Golgi transport"/>
    <property type="match status" value="1"/>
</dbReference>
<protein>
    <recommendedName>
        <fullName evidence="1">ACT domain-containing protein</fullName>
    </recommendedName>
</protein>
<dbReference type="PANTHER" id="PTHR35090:SF1">
    <property type="entry name" value="SLR0144 PROTEIN"/>
    <property type="match status" value="1"/>
</dbReference>
<dbReference type="InterPro" id="IPR045865">
    <property type="entry name" value="ACT-like_dom_sf"/>
</dbReference>
<dbReference type="InterPro" id="IPR024096">
    <property type="entry name" value="NO_sig/Golgi_transp_ligand-bd"/>
</dbReference>
<organism evidence="2 3">
    <name type="scientific">Thermoproteota archaeon</name>
    <dbReference type="NCBI Taxonomy" id="2056631"/>
    <lineage>
        <taxon>Archaea</taxon>
        <taxon>Thermoproteota</taxon>
    </lineage>
</organism>
<dbReference type="Proteomes" id="UP000278475">
    <property type="component" value="Unassembled WGS sequence"/>
</dbReference>
<dbReference type="Pfam" id="PF02830">
    <property type="entry name" value="V4R"/>
    <property type="match status" value="1"/>
</dbReference>
<feature type="domain" description="ACT" evidence="1">
    <location>
        <begin position="25"/>
        <end position="103"/>
    </location>
</feature>
<name>A0A497ESU6_9CREN</name>
<dbReference type="PANTHER" id="PTHR35090">
    <property type="entry name" value="DNA-DIRECTED RNA POLYMERASE SUBUNIT I"/>
    <property type="match status" value="1"/>
</dbReference>
<accession>A0A497ESU6</accession>
<dbReference type="CDD" id="cd02116">
    <property type="entry name" value="ACT"/>
    <property type="match status" value="1"/>
</dbReference>
<dbReference type="Gene3D" id="3.30.70.260">
    <property type="match status" value="1"/>
</dbReference>
<dbReference type="EMBL" id="QMQV01000006">
    <property type="protein sequence ID" value="RLE50415.1"/>
    <property type="molecule type" value="Genomic_DNA"/>
</dbReference>
<sequence length="271" mass="30152">MSKLVERVPKEIFVSRVELGRRLVEFLIEGPDRPGITADIASIFAKNNISIVNLAAYVNMEKKAYTMFLLADFTGAPVQPGDVVSEIKKFLRNWALKVEVYEPETLGVFCDIFGFPSTINNLKEQALIFRARTLAETYQAIKNTFGSGGEMLLFWQGQEAGKTTANLISSGFLQQALAEVKVRFHINALTAAGIGIFRLEKLSEDELIISCEDLFESRFLKGKLDKPNCPFTRGYVSGMASVYFGKEGLPAEEVECIAKGDPKCVFKVRLK</sequence>
<evidence type="ECO:0000313" key="3">
    <source>
        <dbReference type="Proteomes" id="UP000278475"/>
    </source>
</evidence>